<evidence type="ECO:0000313" key="2">
    <source>
        <dbReference type="EMBL" id="GHI58202.1"/>
    </source>
</evidence>
<proteinExistence type="predicted"/>
<evidence type="ECO:0000256" key="1">
    <source>
        <dbReference type="SAM" id="MobiDB-lite"/>
    </source>
</evidence>
<sequence>MRGGPPDRPSSRSPGFYGSRATGIRSRSAVRSVRLYPSCGTTSDDQPRRSALARAELIEINGGPALAFSAPDRVIATVTFDFDADGRITAVHNVADPGKLQAIVDGAARDIATR</sequence>
<evidence type="ECO:0008006" key="4">
    <source>
        <dbReference type="Google" id="ProtNLM"/>
    </source>
</evidence>
<comment type="caution">
    <text evidence="2">The sequence shown here is derived from an EMBL/GenBank/DDBJ whole genome shotgun (WGS) entry which is preliminary data.</text>
</comment>
<accession>A0ABQ3RQY3</accession>
<evidence type="ECO:0000313" key="3">
    <source>
        <dbReference type="Proteomes" id="UP000646738"/>
    </source>
</evidence>
<organism evidence="2 3">
    <name type="scientific">Streptomyces rubradiris</name>
    <name type="common">Streptomyces achromogenes subsp. rubradiris</name>
    <dbReference type="NCBI Taxonomy" id="285531"/>
    <lineage>
        <taxon>Bacteria</taxon>
        <taxon>Bacillati</taxon>
        <taxon>Actinomycetota</taxon>
        <taxon>Actinomycetes</taxon>
        <taxon>Kitasatosporales</taxon>
        <taxon>Streptomycetaceae</taxon>
        <taxon>Streptomyces</taxon>
    </lineage>
</organism>
<keyword evidence="3" id="KW-1185">Reference proteome</keyword>
<dbReference type="Proteomes" id="UP000646738">
    <property type="component" value="Unassembled WGS sequence"/>
</dbReference>
<feature type="region of interest" description="Disordered" evidence="1">
    <location>
        <begin position="1"/>
        <end position="21"/>
    </location>
</feature>
<reference evidence="3" key="1">
    <citation type="submission" date="2023-07" db="EMBL/GenBank/DDBJ databases">
        <title>Whole genome shotgun sequence of Streptomyces achromogenes subsp. rubradiris NBRC 14000.</title>
        <authorList>
            <person name="Komaki H."/>
            <person name="Tamura T."/>
        </authorList>
    </citation>
    <scope>NUCLEOTIDE SEQUENCE [LARGE SCALE GENOMIC DNA]</scope>
    <source>
        <strain evidence="3">NBRC 14000</strain>
    </source>
</reference>
<dbReference type="EMBL" id="BNEA01000018">
    <property type="protein sequence ID" value="GHI58202.1"/>
    <property type="molecule type" value="Genomic_DNA"/>
</dbReference>
<gene>
    <name evidence="2" type="ORF">Srubr_80480</name>
</gene>
<protein>
    <recommendedName>
        <fullName evidence="4">RNA polymerase sigma-70 factor, ECF subfamily</fullName>
    </recommendedName>
</protein>
<name>A0ABQ3RQY3_STRRR</name>